<dbReference type="PRINTS" id="PR00987">
    <property type="entry name" value="TRNASYNTHGLU"/>
</dbReference>
<proteinExistence type="inferred from homology"/>
<dbReference type="GO" id="GO:0004818">
    <property type="term" value="F:glutamate-tRNA ligase activity"/>
    <property type="evidence" value="ECO:0007669"/>
    <property type="project" value="UniProtKB-EC"/>
</dbReference>
<dbReference type="SUPFAM" id="SSF47616">
    <property type="entry name" value="GST C-terminal domain-like"/>
    <property type="match status" value="1"/>
</dbReference>
<dbReference type="GO" id="GO:0006424">
    <property type="term" value="P:glutamyl-tRNA aminoacylation"/>
    <property type="evidence" value="ECO:0007669"/>
    <property type="project" value="TreeGrafter"/>
</dbReference>
<keyword evidence="6 7" id="KW-0030">Aminoacyl-tRNA synthetase</keyword>
<dbReference type="GO" id="GO:0005829">
    <property type="term" value="C:cytosol"/>
    <property type="evidence" value="ECO:0007669"/>
    <property type="project" value="TreeGrafter"/>
</dbReference>
<keyword evidence="12" id="KW-1185">Reference proteome</keyword>
<evidence type="ECO:0000256" key="3">
    <source>
        <dbReference type="ARBA" id="ARBA00022741"/>
    </source>
</evidence>
<dbReference type="Proteomes" id="UP000541444">
    <property type="component" value="Unassembled WGS sequence"/>
</dbReference>
<sequence>MEIKLLFAPDNPPLSVIAAAKIVGVSVSADSSLPSGSPPVLEFSSGMPPGFSFSKLTEKSSNKRKAKPREDAFPAEKTQKRPTRRVATISNLYGQDAVESSQIDEWIDYSAVFSSGSEFEKACSYVDGYLLLKTFLVGYNLSIADIEIWSALAGSGQRWESLRKSKKYQHLTRWYNSISTEYDLVLTEVTSMFVGKRGLGKPTVPSRKEKEQTIGESNEKGKGGSRPTFEVDLPDAKSGEVCLRFAPEPSGYLHLGHSKAALLNQYFAQRYHGRLIIRFDDTNPAKESNEFVDNLLKDIETLGIHYDAVTYTSDYFPQLMEMAESLILQGKAYVDDTPREQMQKERMDGIESLCRSHSCEKNMELWKEMIAGSERGLQCCLRGKLDMQDLNKSLRDPVYYRCNPIPHHRIGSKYKIYPTYDFACPFVDAIEGITHALRSSEYHDRNAQYHRILDDMGLRKVHLYEFSRLNMVYTLLSKRKLLWFVQNEKVEGWDDPRFPTVQGIVRRGLKIEALIQFILEQVTI</sequence>
<organism evidence="11 12">
    <name type="scientific">Kingdonia uniflora</name>
    <dbReference type="NCBI Taxonomy" id="39325"/>
    <lineage>
        <taxon>Eukaryota</taxon>
        <taxon>Viridiplantae</taxon>
        <taxon>Streptophyta</taxon>
        <taxon>Embryophyta</taxon>
        <taxon>Tracheophyta</taxon>
        <taxon>Spermatophyta</taxon>
        <taxon>Magnoliopsida</taxon>
        <taxon>Ranunculales</taxon>
        <taxon>Circaeasteraceae</taxon>
        <taxon>Kingdonia</taxon>
    </lineage>
</organism>
<dbReference type="Pfam" id="PF00749">
    <property type="entry name" value="tRNA-synt_1c"/>
    <property type="match status" value="1"/>
</dbReference>
<dbReference type="Pfam" id="PF00043">
    <property type="entry name" value="GST_C"/>
    <property type="match status" value="1"/>
</dbReference>
<feature type="compositionally biased region" description="Basic and acidic residues" evidence="8">
    <location>
        <begin position="68"/>
        <end position="79"/>
    </location>
</feature>
<evidence type="ECO:0000256" key="7">
    <source>
        <dbReference type="RuleBase" id="RU363037"/>
    </source>
</evidence>
<evidence type="ECO:0000256" key="2">
    <source>
        <dbReference type="ARBA" id="ARBA00022598"/>
    </source>
</evidence>
<dbReference type="InterPro" id="IPR036282">
    <property type="entry name" value="Glutathione-S-Trfase_C_sf"/>
</dbReference>
<evidence type="ECO:0000256" key="4">
    <source>
        <dbReference type="ARBA" id="ARBA00022840"/>
    </source>
</evidence>
<feature type="domain" description="Glutamyl/glutaminyl-tRNA synthetase class Ib catalytic" evidence="10">
    <location>
        <begin position="241"/>
        <end position="520"/>
    </location>
</feature>
<evidence type="ECO:0000259" key="9">
    <source>
        <dbReference type="Pfam" id="PF00043"/>
    </source>
</evidence>
<evidence type="ECO:0000259" key="10">
    <source>
        <dbReference type="Pfam" id="PF00749"/>
    </source>
</evidence>
<dbReference type="PROSITE" id="PS00178">
    <property type="entry name" value="AA_TRNA_LIGASE_I"/>
    <property type="match status" value="1"/>
</dbReference>
<keyword evidence="3 7" id="KW-0547">Nucleotide-binding</keyword>
<protein>
    <recommendedName>
        <fullName evidence="1">glutamate--tRNA ligase</fullName>
        <ecNumber evidence="1">6.1.1.17</ecNumber>
    </recommendedName>
</protein>
<keyword evidence="2 7" id="KW-0436">Ligase</keyword>
<dbReference type="OrthoDB" id="10250478at2759"/>
<evidence type="ECO:0000256" key="1">
    <source>
        <dbReference type="ARBA" id="ARBA00012835"/>
    </source>
</evidence>
<dbReference type="InterPro" id="IPR004046">
    <property type="entry name" value="GST_C"/>
</dbReference>
<comment type="caution">
    <text evidence="11">The sequence shown here is derived from an EMBL/GenBank/DDBJ whole genome shotgun (WGS) entry which is preliminary data.</text>
</comment>
<feature type="region of interest" description="Disordered" evidence="8">
    <location>
        <begin position="52"/>
        <end position="82"/>
    </location>
</feature>
<dbReference type="InterPro" id="IPR014729">
    <property type="entry name" value="Rossmann-like_a/b/a_fold"/>
</dbReference>
<gene>
    <name evidence="11" type="ORF">GIB67_001926</name>
</gene>
<dbReference type="Gene3D" id="1.20.1050.130">
    <property type="match status" value="1"/>
</dbReference>
<evidence type="ECO:0000256" key="6">
    <source>
        <dbReference type="ARBA" id="ARBA00023146"/>
    </source>
</evidence>
<dbReference type="GO" id="GO:0017102">
    <property type="term" value="C:methionyl glutamyl tRNA synthetase complex"/>
    <property type="evidence" value="ECO:0007669"/>
    <property type="project" value="TreeGrafter"/>
</dbReference>
<dbReference type="AlphaFoldDB" id="A0A7J7NVH8"/>
<evidence type="ECO:0000313" key="11">
    <source>
        <dbReference type="EMBL" id="KAF6171211.1"/>
    </source>
</evidence>
<feature type="domain" description="Glutathione S-transferase C-terminal" evidence="9">
    <location>
        <begin position="120"/>
        <end position="179"/>
    </location>
</feature>
<dbReference type="InterPro" id="IPR000924">
    <property type="entry name" value="Glu/Gln-tRNA-synth"/>
</dbReference>
<dbReference type="InterPro" id="IPR050132">
    <property type="entry name" value="Gln/Glu-tRNA_Ligase"/>
</dbReference>
<evidence type="ECO:0000256" key="8">
    <source>
        <dbReference type="SAM" id="MobiDB-lite"/>
    </source>
</evidence>
<dbReference type="Gene3D" id="3.40.50.620">
    <property type="entry name" value="HUPs"/>
    <property type="match status" value="1"/>
</dbReference>
<dbReference type="GO" id="GO:0048608">
    <property type="term" value="P:reproductive structure development"/>
    <property type="evidence" value="ECO:0007669"/>
    <property type="project" value="UniProtKB-ARBA"/>
</dbReference>
<evidence type="ECO:0000313" key="12">
    <source>
        <dbReference type="Proteomes" id="UP000541444"/>
    </source>
</evidence>
<dbReference type="PANTHER" id="PTHR43097:SF5">
    <property type="entry name" value="GLUTAMATE--TRNA LIGASE"/>
    <property type="match status" value="1"/>
</dbReference>
<dbReference type="InterPro" id="IPR001412">
    <property type="entry name" value="aa-tRNA-synth_I_CS"/>
</dbReference>
<keyword evidence="4 7" id="KW-0067">ATP-binding</keyword>
<dbReference type="CDD" id="cd10289">
    <property type="entry name" value="GST_C_AaRS_like"/>
    <property type="match status" value="1"/>
</dbReference>
<evidence type="ECO:0000256" key="5">
    <source>
        <dbReference type="ARBA" id="ARBA00022917"/>
    </source>
</evidence>
<dbReference type="InterPro" id="IPR020058">
    <property type="entry name" value="Glu/Gln-tRNA-synth_Ib_cat-dom"/>
</dbReference>
<dbReference type="GO" id="GO:0005524">
    <property type="term" value="F:ATP binding"/>
    <property type="evidence" value="ECO:0007669"/>
    <property type="project" value="UniProtKB-KW"/>
</dbReference>
<dbReference type="FunFam" id="3.40.50.620:FF:000070">
    <property type="entry name" value="Bifunctional glutamate/proline--tRNA ligase"/>
    <property type="match status" value="1"/>
</dbReference>
<dbReference type="EMBL" id="JACGCM010000511">
    <property type="protein sequence ID" value="KAF6171211.1"/>
    <property type="molecule type" value="Genomic_DNA"/>
</dbReference>
<dbReference type="EC" id="6.1.1.17" evidence="1"/>
<feature type="compositionally biased region" description="Basic and acidic residues" evidence="8">
    <location>
        <begin position="206"/>
        <end position="222"/>
    </location>
</feature>
<dbReference type="PANTHER" id="PTHR43097">
    <property type="entry name" value="GLUTAMINE-TRNA LIGASE"/>
    <property type="match status" value="1"/>
</dbReference>
<accession>A0A7J7NVH8</accession>
<dbReference type="SUPFAM" id="SSF52374">
    <property type="entry name" value="Nucleotidylyl transferase"/>
    <property type="match status" value="1"/>
</dbReference>
<comment type="similarity">
    <text evidence="7">Belongs to the class-I aminoacyl-tRNA synthetase family.</text>
</comment>
<name>A0A7J7NVH8_9MAGN</name>
<dbReference type="GO" id="GO:0009791">
    <property type="term" value="P:post-embryonic development"/>
    <property type="evidence" value="ECO:0007669"/>
    <property type="project" value="UniProtKB-ARBA"/>
</dbReference>
<feature type="region of interest" description="Disordered" evidence="8">
    <location>
        <begin position="200"/>
        <end position="230"/>
    </location>
</feature>
<keyword evidence="5 7" id="KW-0648">Protein biosynthesis</keyword>
<reference evidence="11 12" key="1">
    <citation type="journal article" date="2020" name="IScience">
        <title>Genome Sequencing of the Endangered Kingdonia uniflora (Circaeasteraceae, Ranunculales) Reveals Potential Mechanisms of Evolutionary Specialization.</title>
        <authorList>
            <person name="Sun Y."/>
            <person name="Deng T."/>
            <person name="Zhang A."/>
            <person name="Moore M.J."/>
            <person name="Landis J.B."/>
            <person name="Lin N."/>
            <person name="Zhang H."/>
            <person name="Zhang X."/>
            <person name="Huang J."/>
            <person name="Zhang X."/>
            <person name="Sun H."/>
            <person name="Wang H."/>
        </authorList>
    </citation>
    <scope>NUCLEOTIDE SEQUENCE [LARGE SCALE GENOMIC DNA]</scope>
    <source>
        <strain evidence="11">TB1705</strain>
        <tissue evidence="11">Leaf</tissue>
    </source>
</reference>